<keyword evidence="2" id="KW-1185">Reference proteome</keyword>
<reference evidence="1 2" key="1">
    <citation type="submission" date="2018-03" db="EMBL/GenBank/DDBJ databases">
        <authorList>
            <person name="Guldener U."/>
        </authorList>
    </citation>
    <scope>NUCLEOTIDE SEQUENCE [LARGE SCALE GENOMIC DNA]</scope>
    <source>
        <strain evidence="1 2">NBRC100155</strain>
    </source>
</reference>
<dbReference type="EMBL" id="OOIN01000002">
    <property type="protein sequence ID" value="SPO20582.1"/>
    <property type="molecule type" value="Genomic_DNA"/>
</dbReference>
<protein>
    <submittedName>
        <fullName evidence="1">Uncharacterized protein</fullName>
    </submittedName>
</protein>
<proteinExistence type="predicted"/>
<organism evidence="1 2">
    <name type="scientific">Ustilago trichophora</name>
    <dbReference type="NCBI Taxonomy" id="86804"/>
    <lineage>
        <taxon>Eukaryota</taxon>
        <taxon>Fungi</taxon>
        <taxon>Dikarya</taxon>
        <taxon>Basidiomycota</taxon>
        <taxon>Ustilaginomycotina</taxon>
        <taxon>Ustilaginomycetes</taxon>
        <taxon>Ustilaginales</taxon>
        <taxon>Ustilaginaceae</taxon>
        <taxon>Ustilago</taxon>
    </lineage>
</organism>
<evidence type="ECO:0000313" key="1">
    <source>
        <dbReference type="EMBL" id="SPO20582.1"/>
    </source>
</evidence>
<evidence type="ECO:0000313" key="2">
    <source>
        <dbReference type="Proteomes" id="UP000324022"/>
    </source>
</evidence>
<sequence>MPLLRLQTKSGNVDDGVPLTACGSEPLTFRAPRTLESMNRPKPFVRLAYPSGIPTVRNVAQEQRAIWMSPEPEFEISVSHAPQQLESQNLPMSSSARLRGILKKYTKPRQHGGKGVRFDDGVLFTGRFTDAPSTPRHPSLFNNEEADGEVVKVKMEGTSLNVALDEAEIDGEVFAASSSNTLVSMVKTEPISLNLSEDISAVPQMPTRHLYKEKLIPSPHTSQPSGLTLLVQKRNEPSAHAQRQLRASLFLRPQCRKHSMHVCRVLYGHKRHSLHRDRRCKTGTSMRVKRVSLRRVRCAVAVCASRQSFILKSLQLRLGQGKMLPVQARTAVRRLVRSAKRCKRRPIHKKVQVDAAPAEAAIIVTAVPEVPSIVVDAPNEVLSVGVASPSIPSILITTEDSATAQAEAVAPFRPVHSTYSSQHLHEFLKHALQTVRRCDPLFHFPPYQLLTSLRSVAHYTPTRNSASRIPIPMAHLASRIIQTPPGPSQGHNRSDGDH</sequence>
<name>A0A5C3DQZ2_9BASI</name>
<gene>
    <name evidence="1" type="ORF">UTRI_00058</name>
</gene>
<dbReference type="AlphaFoldDB" id="A0A5C3DQZ2"/>
<accession>A0A5C3DQZ2</accession>
<dbReference type="Proteomes" id="UP000324022">
    <property type="component" value="Unassembled WGS sequence"/>
</dbReference>